<feature type="domain" description="Sucrose-phosphatase C-terminal" evidence="1">
    <location>
        <begin position="20"/>
        <end position="143"/>
    </location>
</feature>
<evidence type="ECO:0000259" key="1">
    <source>
        <dbReference type="Pfam" id="PF08472"/>
    </source>
</evidence>
<protein>
    <recommendedName>
        <fullName evidence="1">Sucrose-phosphatase C-terminal domain-containing protein</fullName>
    </recommendedName>
</protein>
<sequence>MASPVEERCTAEIVRLHDAFVEWFTGSSDNTRDAYDSEIGSALSPSFSMVTPSGNVVPAVLLGERLRGAHGSHSERGIEIEIRNAQVASSVGLVHLVRYEEWQRSGGRPPVAETARISTALLREEEGNGPHGLMWMHVHETWMPEKGPS</sequence>
<dbReference type="Gene3D" id="3.10.450.50">
    <property type="match status" value="1"/>
</dbReference>
<accession>A0A7S4NIX8</accession>
<evidence type="ECO:0000313" key="2">
    <source>
        <dbReference type="EMBL" id="CAE2291095.1"/>
    </source>
</evidence>
<dbReference type="InterPro" id="IPR032710">
    <property type="entry name" value="NTF2-like_dom_sf"/>
</dbReference>
<name>A0A7S4NIX8_9STRA</name>
<organism evidence="2">
    <name type="scientific">Odontella aurita</name>
    <dbReference type="NCBI Taxonomy" id="265563"/>
    <lineage>
        <taxon>Eukaryota</taxon>
        <taxon>Sar</taxon>
        <taxon>Stramenopiles</taxon>
        <taxon>Ochrophyta</taxon>
        <taxon>Bacillariophyta</taxon>
        <taxon>Mediophyceae</taxon>
        <taxon>Biddulphiophycidae</taxon>
        <taxon>Eupodiscales</taxon>
        <taxon>Odontellaceae</taxon>
        <taxon>Odontella</taxon>
    </lineage>
</organism>
<dbReference type="AlphaFoldDB" id="A0A7S4NIX8"/>
<gene>
    <name evidence="2" type="ORF">OAUR00152_LOCUS43237</name>
</gene>
<reference evidence="2" key="1">
    <citation type="submission" date="2021-01" db="EMBL/GenBank/DDBJ databases">
        <authorList>
            <person name="Corre E."/>
            <person name="Pelletier E."/>
            <person name="Niang G."/>
            <person name="Scheremetjew M."/>
            <person name="Finn R."/>
            <person name="Kale V."/>
            <person name="Holt S."/>
            <person name="Cochrane G."/>
            <person name="Meng A."/>
            <person name="Brown T."/>
            <person name="Cohen L."/>
        </authorList>
    </citation>
    <scope>NUCLEOTIDE SEQUENCE</scope>
    <source>
        <strain evidence="2">Isolate 1302-5</strain>
    </source>
</reference>
<dbReference type="EMBL" id="HBKQ01063377">
    <property type="protein sequence ID" value="CAE2291095.1"/>
    <property type="molecule type" value="Transcribed_RNA"/>
</dbReference>
<proteinExistence type="predicted"/>
<dbReference type="Pfam" id="PF08472">
    <property type="entry name" value="S6PP_C"/>
    <property type="match status" value="1"/>
</dbReference>
<dbReference type="InterPro" id="IPR013679">
    <property type="entry name" value="SPP_C"/>
</dbReference>
<dbReference type="SUPFAM" id="SSF54427">
    <property type="entry name" value="NTF2-like"/>
    <property type="match status" value="1"/>
</dbReference>